<reference evidence="1" key="1">
    <citation type="submission" date="2013-04" db="EMBL/GenBank/DDBJ databases">
        <title>The genome sequencing project of 58 acetic acid bacteria.</title>
        <authorList>
            <person name="Okamoto-Kainuma A."/>
            <person name="Ishikawa M."/>
            <person name="Umino S."/>
            <person name="Koizumi Y."/>
            <person name="Shiwa Y."/>
            <person name="Yoshikawa H."/>
            <person name="Matsutani M."/>
            <person name="Matsushita K."/>
        </authorList>
    </citation>
    <scope>NUCLEOTIDE SEQUENCE</scope>
    <source>
        <strain evidence="1">NBRC 106556</strain>
    </source>
</reference>
<organism evidence="1 2">
    <name type="scientific">Neokomagataea tanensis NBRC 106556</name>
    <dbReference type="NCBI Taxonomy" id="1223519"/>
    <lineage>
        <taxon>Bacteria</taxon>
        <taxon>Pseudomonadati</taxon>
        <taxon>Pseudomonadota</taxon>
        <taxon>Alphaproteobacteria</taxon>
        <taxon>Acetobacterales</taxon>
        <taxon>Acetobacteraceae</taxon>
        <taxon>Neokomagataea</taxon>
    </lineage>
</organism>
<protein>
    <submittedName>
        <fullName evidence="1">Uncharacterized protein</fullName>
    </submittedName>
</protein>
<proteinExistence type="predicted"/>
<dbReference type="Proteomes" id="UP001062443">
    <property type="component" value="Unassembled WGS sequence"/>
</dbReference>
<sequence length="53" mass="5585">MSVLNGATKWGGAVLKAGIHLRSKAFWNVPIPCIRHGNVAAEELNVAQLKCGG</sequence>
<keyword evidence="2" id="KW-1185">Reference proteome</keyword>
<gene>
    <name evidence="1" type="ORF">AA106556_0740</name>
</gene>
<comment type="caution">
    <text evidence="1">The sequence shown here is derived from an EMBL/GenBank/DDBJ whole genome shotgun (WGS) entry which is preliminary data.</text>
</comment>
<evidence type="ECO:0000313" key="1">
    <source>
        <dbReference type="EMBL" id="GBR45343.1"/>
    </source>
</evidence>
<name>A0ABQ0QHV1_9PROT</name>
<accession>A0ABQ0QHV1</accession>
<evidence type="ECO:0000313" key="2">
    <source>
        <dbReference type="Proteomes" id="UP001062443"/>
    </source>
</evidence>
<dbReference type="EMBL" id="BAQB01000005">
    <property type="protein sequence ID" value="GBR45343.1"/>
    <property type="molecule type" value="Genomic_DNA"/>
</dbReference>